<sequence>MHQFFPGIVVYLLIFIANICFWQLLQSVYMCLFMVELLAGKQKYTKHIFPSQR</sequence>
<dbReference type="AlphaFoldDB" id="A0A2P2P5F3"/>
<feature type="transmembrane region" description="Helical" evidence="1">
    <location>
        <begin position="12"/>
        <end position="39"/>
    </location>
</feature>
<reference evidence="2" key="1">
    <citation type="submission" date="2018-02" db="EMBL/GenBank/DDBJ databases">
        <title>Rhizophora mucronata_Transcriptome.</title>
        <authorList>
            <person name="Meera S.P."/>
            <person name="Sreeshan A."/>
            <person name="Augustine A."/>
        </authorList>
    </citation>
    <scope>NUCLEOTIDE SEQUENCE</scope>
    <source>
        <tissue evidence="2">Leaf</tissue>
    </source>
</reference>
<keyword evidence="1" id="KW-1133">Transmembrane helix</keyword>
<organism evidence="2">
    <name type="scientific">Rhizophora mucronata</name>
    <name type="common">Asiatic mangrove</name>
    <dbReference type="NCBI Taxonomy" id="61149"/>
    <lineage>
        <taxon>Eukaryota</taxon>
        <taxon>Viridiplantae</taxon>
        <taxon>Streptophyta</taxon>
        <taxon>Embryophyta</taxon>
        <taxon>Tracheophyta</taxon>
        <taxon>Spermatophyta</taxon>
        <taxon>Magnoliopsida</taxon>
        <taxon>eudicotyledons</taxon>
        <taxon>Gunneridae</taxon>
        <taxon>Pentapetalae</taxon>
        <taxon>rosids</taxon>
        <taxon>fabids</taxon>
        <taxon>Malpighiales</taxon>
        <taxon>Rhizophoraceae</taxon>
        <taxon>Rhizophora</taxon>
    </lineage>
</organism>
<evidence type="ECO:0000313" key="2">
    <source>
        <dbReference type="EMBL" id="MBX49968.1"/>
    </source>
</evidence>
<keyword evidence="1" id="KW-0812">Transmembrane</keyword>
<name>A0A2P2P5F3_RHIMU</name>
<protein>
    <submittedName>
        <fullName evidence="2">Uncharacterized protein</fullName>
    </submittedName>
</protein>
<evidence type="ECO:0000256" key="1">
    <source>
        <dbReference type="SAM" id="Phobius"/>
    </source>
</evidence>
<keyword evidence="1" id="KW-0472">Membrane</keyword>
<proteinExistence type="predicted"/>
<dbReference type="EMBL" id="GGEC01069484">
    <property type="protein sequence ID" value="MBX49968.1"/>
    <property type="molecule type" value="Transcribed_RNA"/>
</dbReference>
<accession>A0A2P2P5F3</accession>